<evidence type="ECO:0000313" key="11">
    <source>
        <dbReference type="Proteomes" id="UP000472676"/>
    </source>
</evidence>
<comment type="similarity">
    <text evidence="8">Belongs to the TsuA/YedE (TC 9.B.102) family.</text>
</comment>
<dbReference type="RefSeq" id="WP_166250637.1">
    <property type="nucleotide sequence ID" value="NZ_JAAMOW010000001.1"/>
</dbReference>
<proteinExistence type="inferred from homology"/>
<evidence type="ECO:0000256" key="9">
    <source>
        <dbReference type="SAM" id="Phobius"/>
    </source>
</evidence>
<reference evidence="10 11" key="1">
    <citation type="journal article" date="2014" name="Int. J. Syst. Evol. Microbiol.">
        <title>Solimonas terrae sp. nov., isolated from soil.</title>
        <authorList>
            <person name="Kim S.J."/>
            <person name="Moon J.Y."/>
            <person name="Weon H.Y."/>
            <person name="Ahn J.H."/>
            <person name="Chen W.M."/>
            <person name="Kwon S.W."/>
        </authorList>
    </citation>
    <scope>NUCLEOTIDE SEQUENCE [LARGE SCALE GENOMIC DNA]</scope>
    <source>
        <strain evidence="10 11">KIS83-12</strain>
    </source>
</reference>
<evidence type="ECO:0000256" key="8">
    <source>
        <dbReference type="ARBA" id="ARBA00035655"/>
    </source>
</evidence>
<feature type="transmembrane region" description="Helical" evidence="9">
    <location>
        <begin position="53"/>
        <end position="72"/>
    </location>
</feature>
<dbReference type="Proteomes" id="UP000472676">
    <property type="component" value="Unassembled WGS sequence"/>
</dbReference>
<gene>
    <name evidence="10" type="ORF">G7Y85_00390</name>
</gene>
<name>A0A6M2BJU1_9GAMM</name>
<accession>A0A6M2BJU1</accession>
<evidence type="ECO:0000256" key="4">
    <source>
        <dbReference type="ARBA" id="ARBA00022519"/>
    </source>
</evidence>
<keyword evidence="5 9" id="KW-0812">Transmembrane</keyword>
<dbReference type="GO" id="GO:0005886">
    <property type="term" value="C:plasma membrane"/>
    <property type="evidence" value="ECO:0007669"/>
    <property type="project" value="UniProtKB-SubCell"/>
</dbReference>
<keyword evidence="2" id="KW-0813">Transport</keyword>
<dbReference type="EMBL" id="JAAMOW010000001">
    <property type="protein sequence ID" value="NGY03212.1"/>
    <property type="molecule type" value="Genomic_DNA"/>
</dbReference>
<keyword evidence="11" id="KW-1185">Reference proteome</keyword>
<dbReference type="PANTHER" id="PTHR30574:SF1">
    <property type="entry name" value="SULPHUR TRANSPORT DOMAIN-CONTAINING PROTEIN"/>
    <property type="match status" value="1"/>
</dbReference>
<dbReference type="PANTHER" id="PTHR30574">
    <property type="entry name" value="INNER MEMBRANE PROTEIN YEDE"/>
    <property type="match status" value="1"/>
</dbReference>
<comment type="caution">
    <text evidence="10">The sequence shown here is derived from an EMBL/GenBank/DDBJ whole genome shotgun (WGS) entry which is preliminary data.</text>
</comment>
<sequence length="146" mass="15000">MQIIIDPYSWLLGLAGGLLIGLSAALLLIGSGRIAGISGIAGNLLFERGPDRGWRALFVLGLILAPLIVGWLRPELRAAAPTVNAGMIVVAGLLVGFGTRLGSGCTSGHGICGISRLSPRSLLATATFMAAGFVTVYLIRHLPGLA</sequence>
<evidence type="ECO:0000313" key="10">
    <source>
        <dbReference type="EMBL" id="NGY03212.1"/>
    </source>
</evidence>
<dbReference type="InterPro" id="IPR007272">
    <property type="entry name" value="Sulf_transp_TsuA/YedE"/>
</dbReference>
<feature type="transmembrane region" description="Helical" evidence="9">
    <location>
        <begin position="122"/>
        <end position="139"/>
    </location>
</feature>
<evidence type="ECO:0000256" key="6">
    <source>
        <dbReference type="ARBA" id="ARBA00022989"/>
    </source>
</evidence>
<evidence type="ECO:0000256" key="2">
    <source>
        <dbReference type="ARBA" id="ARBA00022448"/>
    </source>
</evidence>
<evidence type="ECO:0000256" key="3">
    <source>
        <dbReference type="ARBA" id="ARBA00022475"/>
    </source>
</evidence>
<dbReference type="AlphaFoldDB" id="A0A6M2BJU1"/>
<dbReference type="Pfam" id="PF04143">
    <property type="entry name" value="Sulf_transp"/>
    <property type="match status" value="1"/>
</dbReference>
<keyword evidence="4" id="KW-0997">Cell inner membrane</keyword>
<evidence type="ECO:0000256" key="5">
    <source>
        <dbReference type="ARBA" id="ARBA00022692"/>
    </source>
</evidence>
<evidence type="ECO:0000256" key="1">
    <source>
        <dbReference type="ARBA" id="ARBA00004429"/>
    </source>
</evidence>
<keyword evidence="7 9" id="KW-0472">Membrane</keyword>
<organism evidence="10 11">
    <name type="scientific">Solimonas terrae</name>
    <dbReference type="NCBI Taxonomy" id="1396819"/>
    <lineage>
        <taxon>Bacteria</taxon>
        <taxon>Pseudomonadati</taxon>
        <taxon>Pseudomonadota</taxon>
        <taxon>Gammaproteobacteria</taxon>
        <taxon>Nevskiales</taxon>
        <taxon>Nevskiaceae</taxon>
        <taxon>Solimonas</taxon>
    </lineage>
</organism>
<protein>
    <submittedName>
        <fullName evidence="10">YeeE/YedE family protein</fullName>
    </submittedName>
</protein>
<feature type="transmembrane region" description="Helical" evidence="9">
    <location>
        <begin position="78"/>
        <end position="101"/>
    </location>
</feature>
<comment type="subcellular location">
    <subcellularLocation>
        <location evidence="1">Cell inner membrane</location>
        <topology evidence="1">Multi-pass membrane protein</topology>
    </subcellularLocation>
</comment>
<keyword evidence="6 9" id="KW-1133">Transmembrane helix</keyword>
<evidence type="ECO:0000256" key="7">
    <source>
        <dbReference type="ARBA" id="ARBA00023136"/>
    </source>
</evidence>
<keyword evidence="3" id="KW-1003">Cell membrane</keyword>
<feature type="transmembrane region" description="Helical" evidence="9">
    <location>
        <begin position="12"/>
        <end position="32"/>
    </location>
</feature>